<dbReference type="Proteomes" id="UP000673691">
    <property type="component" value="Unassembled WGS sequence"/>
</dbReference>
<protein>
    <submittedName>
        <fullName evidence="2">Uncharacterized protein</fullName>
    </submittedName>
</protein>
<comment type="caution">
    <text evidence="2">The sequence shown here is derived from an EMBL/GenBank/DDBJ whole genome shotgun (WGS) entry which is preliminary data.</text>
</comment>
<evidence type="ECO:0000313" key="3">
    <source>
        <dbReference type="Proteomes" id="UP000673691"/>
    </source>
</evidence>
<feature type="compositionally biased region" description="Basic and acidic residues" evidence="1">
    <location>
        <begin position="1"/>
        <end position="11"/>
    </location>
</feature>
<evidence type="ECO:0000313" key="2">
    <source>
        <dbReference type="EMBL" id="KAG5462808.1"/>
    </source>
</evidence>
<accession>A0A8H8A0B8</accession>
<organism evidence="2 3">
    <name type="scientific">Olpidium bornovanus</name>
    <dbReference type="NCBI Taxonomy" id="278681"/>
    <lineage>
        <taxon>Eukaryota</taxon>
        <taxon>Fungi</taxon>
        <taxon>Fungi incertae sedis</taxon>
        <taxon>Olpidiomycota</taxon>
        <taxon>Olpidiomycotina</taxon>
        <taxon>Olpidiomycetes</taxon>
        <taxon>Olpidiales</taxon>
        <taxon>Olpidiaceae</taxon>
        <taxon>Olpidium</taxon>
    </lineage>
</organism>
<name>A0A8H8A0B8_9FUNG</name>
<reference evidence="2 3" key="1">
    <citation type="journal article" name="Sci. Rep.">
        <title>Genome-scale phylogenetic analyses confirm Olpidium as the closest living zoosporic fungus to the non-flagellated, terrestrial fungi.</title>
        <authorList>
            <person name="Chang Y."/>
            <person name="Rochon D."/>
            <person name="Sekimoto S."/>
            <person name="Wang Y."/>
            <person name="Chovatia M."/>
            <person name="Sandor L."/>
            <person name="Salamov A."/>
            <person name="Grigoriev I.V."/>
            <person name="Stajich J.E."/>
            <person name="Spatafora J.W."/>
        </authorList>
    </citation>
    <scope>NUCLEOTIDE SEQUENCE [LARGE SCALE GENOMIC DNA]</scope>
    <source>
        <strain evidence="2">S191</strain>
    </source>
</reference>
<proteinExistence type="predicted"/>
<evidence type="ECO:0000256" key="1">
    <source>
        <dbReference type="SAM" id="MobiDB-lite"/>
    </source>
</evidence>
<dbReference type="EMBL" id="JAEFCI010001578">
    <property type="protein sequence ID" value="KAG5462808.1"/>
    <property type="molecule type" value="Genomic_DNA"/>
</dbReference>
<gene>
    <name evidence="2" type="ORF">BJ554DRAFT_3459</name>
</gene>
<feature type="region of interest" description="Disordered" evidence="1">
    <location>
        <begin position="1"/>
        <end position="58"/>
    </location>
</feature>
<dbReference type="AlphaFoldDB" id="A0A8H8A0B8"/>
<keyword evidence="3" id="KW-1185">Reference proteome</keyword>
<sequence length="245" mass="26846">MTRYREADLWQERNSSAPLEAKTAVVEQGSVRGAPETAVVPEAGKPQSPDTLRAGSQVRLGGRRASGALSQRQVINDDSDDDGRRVVAGANPAAGQYGCGSSFLTGGSDRRGPGQADDALHSPAQICEESRRRGCRRFRSGRPEIRRGGRAAKFWSGGCGHRVDRFRVVVHHHCRTLRRDQRASGLCREVQTTGHRSGTGAEALHPGLHTSCWRHRRIHQGFQSFALNDVRGSRAIDCWVDFLTT</sequence>